<dbReference type="Gene3D" id="1.10.150.130">
    <property type="match status" value="1"/>
</dbReference>
<dbReference type="GO" id="GO:0015074">
    <property type="term" value="P:DNA integration"/>
    <property type="evidence" value="ECO:0007669"/>
    <property type="project" value="UniProtKB-KW"/>
</dbReference>
<dbReference type="InterPro" id="IPR013762">
    <property type="entry name" value="Integrase-like_cat_sf"/>
</dbReference>
<keyword evidence="5" id="KW-0233">DNA recombination</keyword>
<keyword evidence="3" id="KW-0229">DNA integration</keyword>
<dbReference type="InterPro" id="IPR011010">
    <property type="entry name" value="DNA_brk_join_enz"/>
</dbReference>
<keyword evidence="4 6" id="KW-0238">DNA-binding</keyword>
<comment type="function">
    <text evidence="1">Site-specific tyrosine recombinase, which acts by catalyzing the cutting and rejoining of the recombining DNA molecules.</text>
</comment>
<name>A0A2U3L5R4_9FIRM</name>
<proteinExistence type="inferred from homology"/>
<dbReference type="PANTHER" id="PTHR30349">
    <property type="entry name" value="PHAGE INTEGRASE-RELATED"/>
    <property type="match status" value="1"/>
</dbReference>
<evidence type="ECO:0000256" key="3">
    <source>
        <dbReference type="ARBA" id="ARBA00022908"/>
    </source>
</evidence>
<dbReference type="AlphaFoldDB" id="A0A2U3L5R4"/>
<feature type="domain" description="Tyr recombinase" evidence="7">
    <location>
        <begin position="109"/>
        <end position="283"/>
    </location>
</feature>
<dbReference type="PROSITE" id="PS51900">
    <property type="entry name" value="CB"/>
    <property type="match status" value="1"/>
</dbReference>
<dbReference type="OrthoDB" id="9771888at2"/>
<gene>
    <name evidence="9" type="ORF">SBF1_3810010</name>
</gene>
<dbReference type="InterPro" id="IPR010998">
    <property type="entry name" value="Integrase_recombinase_N"/>
</dbReference>
<dbReference type="Pfam" id="PF00589">
    <property type="entry name" value="Phage_integrase"/>
    <property type="match status" value="1"/>
</dbReference>
<dbReference type="InterPro" id="IPR050090">
    <property type="entry name" value="Tyrosine_recombinase_XerCD"/>
</dbReference>
<evidence type="ECO:0000259" key="7">
    <source>
        <dbReference type="PROSITE" id="PS51898"/>
    </source>
</evidence>
<evidence type="ECO:0000313" key="10">
    <source>
        <dbReference type="Proteomes" id="UP000238916"/>
    </source>
</evidence>
<evidence type="ECO:0000313" key="9">
    <source>
        <dbReference type="EMBL" id="SPF47255.1"/>
    </source>
</evidence>
<evidence type="ECO:0000256" key="1">
    <source>
        <dbReference type="ARBA" id="ARBA00003283"/>
    </source>
</evidence>
<sequence length="285" mass="32645">MLLNQAIKGFSKHMELIDRSRETIRGYDHELMSCSNFVTVKYNCPVYVEDIGLQDLEDYLLHEKERGIASASRSRSLYIIKSFYNYCCKKDICTKNLASLLEPVKVKQKERAFITETEFHDLVKAIDHPVIRTVVQTMFYTGGRMSEMINLKLEEVDLKNNVLHIIEGKGKKDRDVPISDKLHSILTHYLTHIRESESGRFFAIESTGKVSNSYINRYIHDATDKLGWDKDVSAHVLRHSFGTNLLENGASLVSIQKLLGHANLVVTSRYLHQDMNKLNAAVNLL</sequence>
<accession>A0A2U3L5R4</accession>
<dbReference type="InterPro" id="IPR004107">
    <property type="entry name" value="Integrase_SAM-like_N"/>
</dbReference>
<organism evidence="9 10">
    <name type="scientific">Candidatus Desulfosporosinus infrequens</name>
    <dbReference type="NCBI Taxonomy" id="2043169"/>
    <lineage>
        <taxon>Bacteria</taxon>
        <taxon>Bacillati</taxon>
        <taxon>Bacillota</taxon>
        <taxon>Clostridia</taxon>
        <taxon>Eubacteriales</taxon>
        <taxon>Desulfitobacteriaceae</taxon>
        <taxon>Desulfosporosinus</taxon>
    </lineage>
</organism>
<evidence type="ECO:0000256" key="5">
    <source>
        <dbReference type="ARBA" id="ARBA00023172"/>
    </source>
</evidence>
<reference evidence="10" key="1">
    <citation type="submission" date="2018-02" db="EMBL/GenBank/DDBJ databases">
        <authorList>
            <person name="Hausmann B."/>
        </authorList>
    </citation>
    <scope>NUCLEOTIDE SEQUENCE [LARGE SCALE GENOMIC DNA]</scope>
    <source>
        <strain evidence="10">Peat soil MAG SbF1</strain>
    </source>
</reference>
<dbReference type="EMBL" id="OMOF01000314">
    <property type="protein sequence ID" value="SPF47255.1"/>
    <property type="molecule type" value="Genomic_DNA"/>
</dbReference>
<protein>
    <submittedName>
        <fullName evidence="9">Site-specific recombinase XerD</fullName>
    </submittedName>
</protein>
<dbReference type="GO" id="GO:0006310">
    <property type="term" value="P:DNA recombination"/>
    <property type="evidence" value="ECO:0007669"/>
    <property type="project" value="UniProtKB-KW"/>
</dbReference>
<dbReference type="InterPro" id="IPR044068">
    <property type="entry name" value="CB"/>
</dbReference>
<dbReference type="Gene3D" id="1.10.443.10">
    <property type="entry name" value="Intergrase catalytic core"/>
    <property type="match status" value="1"/>
</dbReference>
<dbReference type="SUPFAM" id="SSF56349">
    <property type="entry name" value="DNA breaking-rejoining enzymes"/>
    <property type="match status" value="1"/>
</dbReference>
<evidence type="ECO:0000256" key="4">
    <source>
        <dbReference type="ARBA" id="ARBA00023125"/>
    </source>
</evidence>
<dbReference type="PROSITE" id="PS51898">
    <property type="entry name" value="TYR_RECOMBINASE"/>
    <property type="match status" value="1"/>
</dbReference>
<dbReference type="PANTHER" id="PTHR30349:SF41">
    <property type="entry name" value="INTEGRASE_RECOMBINASE PROTEIN MJ0367-RELATED"/>
    <property type="match status" value="1"/>
</dbReference>
<feature type="domain" description="Core-binding (CB)" evidence="8">
    <location>
        <begin position="1"/>
        <end position="88"/>
    </location>
</feature>
<evidence type="ECO:0000256" key="2">
    <source>
        <dbReference type="ARBA" id="ARBA00008857"/>
    </source>
</evidence>
<dbReference type="Pfam" id="PF02899">
    <property type="entry name" value="Phage_int_SAM_1"/>
    <property type="match status" value="1"/>
</dbReference>
<dbReference type="GO" id="GO:0003677">
    <property type="term" value="F:DNA binding"/>
    <property type="evidence" value="ECO:0007669"/>
    <property type="project" value="UniProtKB-UniRule"/>
</dbReference>
<dbReference type="Proteomes" id="UP000238916">
    <property type="component" value="Unassembled WGS sequence"/>
</dbReference>
<dbReference type="InterPro" id="IPR002104">
    <property type="entry name" value="Integrase_catalytic"/>
</dbReference>
<evidence type="ECO:0000256" key="6">
    <source>
        <dbReference type="PROSITE-ProRule" id="PRU01248"/>
    </source>
</evidence>
<evidence type="ECO:0000259" key="8">
    <source>
        <dbReference type="PROSITE" id="PS51900"/>
    </source>
</evidence>
<comment type="similarity">
    <text evidence="2">Belongs to the 'phage' integrase family.</text>
</comment>